<dbReference type="AlphaFoldDB" id="A0A1W1D202"/>
<proteinExistence type="predicted"/>
<gene>
    <name evidence="1" type="ORF">MNB_SM-3-576</name>
</gene>
<reference evidence="1" key="1">
    <citation type="submission" date="2016-10" db="EMBL/GenBank/DDBJ databases">
        <authorList>
            <person name="de Groot N.N."/>
        </authorList>
    </citation>
    <scope>NUCLEOTIDE SEQUENCE</scope>
</reference>
<evidence type="ECO:0000313" key="1">
    <source>
        <dbReference type="EMBL" id="SFV74685.1"/>
    </source>
</evidence>
<sequence length="288" mass="34093">MRIFIFFLLFLELQAKVEFTKDYDIYYSNISAYIYLDSAKKIEDASFKGEREIYKDLISKTFDPNIFLVEAAIHPLPIFGVYMKSKQKATYKKIEPIKAVTAGFEEPYSLSFFFGRMISFQKANEELSTKNRAFIGYLFSIGDYTIKNNSMYQNKWVRTEFKLKGTRKQKVQSLDWSFRIGTQINQSSDFANTFYFGVKRSRIDYKKTIYSFIYNSAYEALFEFNYDFALVKSEVVFEKEFPIDFFIGKFAFSLGVGYIYDSFNELQGNLKDIYQAEHRFIIRPNIRF</sequence>
<organism evidence="1">
    <name type="scientific">hydrothermal vent metagenome</name>
    <dbReference type="NCBI Taxonomy" id="652676"/>
    <lineage>
        <taxon>unclassified sequences</taxon>
        <taxon>metagenomes</taxon>
        <taxon>ecological metagenomes</taxon>
    </lineage>
</organism>
<name>A0A1W1D202_9ZZZZ</name>
<dbReference type="EMBL" id="FPHP01000002">
    <property type="protein sequence ID" value="SFV74685.1"/>
    <property type="molecule type" value="Genomic_DNA"/>
</dbReference>
<accession>A0A1W1D202</accession>
<protein>
    <submittedName>
        <fullName evidence="1">Uncharacterized protein</fullName>
    </submittedName>
</protein>